<dbReference type="GO" id="GO:0016410">
    <property type="term" value="F:N-acyltransferase activity"/>
    <property type="evidence" value="ECO:0007669"/>
    <property type="project" value="TreeGrafter"/>
</dbReference>
<dbReference type="Gene3D" id="3.90.1720.10">
    <property type="entry name" value="endopeptidase domain like (from Nostoc punctiforme)"/>
    <property type="match status" value="1"/>
</dbReference>
<evidence type="ECO:0000259" key="4">
    <source>
        <dbReference type="PROSITE" id="PS51934"/>
    </source>
</evidence>
<dbReference type="InterPro" id="IPR051496">
    <property type="entry name" value="H-rev107_PLA/AT"/>
</dbReference>
<dbReference type="InterPro" id="IPR007053">
    <property type="entry name" value="LRAT_dom"/>
</dbReference>
<keyword evidence="6" id="KW-1185">Reference proteome</keyword>
<keyword evidence="1 5" id="KW-0808">Transferase</keyword>
<organism evidence="5 6">
    <name type="scientific">Pseudomonas segetis</name>
    <dbReference type="NCBI Taxonomy" id="298908"/>
    <lineage>
        <taxon>Bacteria</taxon>
        <taxon>Pseudomonadati</taxon>
        <taxon>Pseudomonadota</taxon>
        <taxon>Gammaproteobacteria</taxon>
        <taxon>Pseudomonadales</taxon>
        <taxon>Pseudomonadaceae</taxon>
        <taxon>Pseudomonas</taxon>
    </lineage>
</organism>
<dbReference type="RefSeq" id="WP_010485411.1">
    <property type="nucleotide sequence ID" value="NZ_FZOG01000009.1"/>
</dbReference>
<dbReference type="GO" id="GO:0005737">
    <property type="term" value="C:cytoplasm"/>
    <property type="evidence" value="ECO:0007669"/>
    <property type="project" value="TreeGrafter"/>
</dbReference>
<sequence>MGKLSADVLDTMTELRSKMLVCLRLSTASVASQLNRIMPKAHSTEDLARLQFNVVSIGPDMDSLSPGAHLISPRRFYMHHGIYLGNGTIAHYSGFGSSFKAGPIEITNMQRFAHGKPVWRLEEPRRFSNDQVVNRARSRVGENQYKLLTNNCEHFCSWCINGQNHSAQINAYLHCPAHLLCLISALDPCLTA</sequence>
<evidence type="ECO:0000313" key="5">
    <source>
        <dbReference type="EMBL" id="SNT06289.1"/>
    </source>
</evidence>
<dbReference type="PANTHER" id="PTHR13943:SF77">
    <property type="entry name" value="LRAT DOMAIN-CONTAINING PROTEIN"/>
    <property type="match status" value="1"/>
</dbReference>
<name>A0A239JKH1_9PSED</name>
<keyword evidence="3" id="KW-0443">Lipid metabolism</keyword>
<evidence type="ECO:0000313" key="6">
    <source>
        <dbReference type="Proteomes" id="UP000242915"/>
    </source>
</evidence>
<dbReference type="EMBL" id="FZOG01000009">
    <property type="protein sequence ID" value="SNT06289.1"/>
    <property type="molecule type" value="Genomic_DNA"/>
</dbReference>
<reference evidence="6" key="1">
    <citation type="submission" date="2017-06" db="EMBL/GenBank/DDBJ databases">
        <authorList>
            <person name="Varghese N."/>
            <person name="Submissions S."/>
        </authorList>
    </citation>
    <scope>NUCLEOTIDE SEQUENCE [LARGE SCALE GENOMIC DNA]</scope>
    <source>
        <strain evidence="6">CIP 108523</strain>
    </source>
</reference>
<dbReference type="GO" id="GO:0070292">
    <property type="term" value="P:N-acylphosphatidylethanolamine metabolic process"/>
    <property type="evidence" value="ECO:0007669"/>
    <property type="project" value="TreeGrafter"/>
</dbReference>
<feature type="domain" description="LRAT" evidence="4">
    <location>
        <begin position="69"/>
        <end position="168"/>
    </location>
</feature>
<protein>
    <submittedName>
        <fullName evidence="5">Lecithin retinol acyltransferase</fullName>
    </submittedName>
</protein>
<evidence type="ECO:0000256" key="1">
    <source>
        <dbReference type="ARBA" id="ARBA00022679"/>
    </source>
</evidence>
<dbReference type="Proteomes" id="UP000242915">
    <property type="component" value="Unassembled WGS sequence"/>
</dbReference>
<dbReference type="AlphaFoldDB" id="A0A239JKH1"/>
<evidence type="ECO:0000256" key="2">
    <source>
        <dbReference type="ARBA" id="ARBA00022801"/>
    </source>
</evidence>
<accession>A0A239JKH1</accession>
<gene>
    <name evidence="5" type="ORF">SAMN05216255_4383</name>
</gene>
<keyword evidence="2" id="KW-0378">Hydrolase</keyword>
<proteinExistence type="predicted"/>
<dbReference type="Pfam" id="PF04970">
    <property type="entry name" value="LRAT"/>
    <property type="match status" value="1"/>
</dbReference>
<dbReference type="PANTHER" id="PTHR13943">
    <property type="entry name" value="HRAS-LIKE SUPPRESSOR - RELATED"/>
    <property type="match status" value="1"/>
</dbReference>
<dbReference type="GO" id="GO:0004623">
    <property type="term" value="F:phospholipase A2 activity"/>
    <property type="evidence" value="ECO:0007669"/>
    <property type="project" value="TreeGrafter"/>
</dbReference>
<dbReference type="PROSITE" id="PS51934">
    <property type="entry name" value="LRAT"/>
    <property type="match status" value="1"/>
</dbReference>
<dbReference type="GO" id="GO:0008970">
    <property type="term" value="F:phospholipase A1 activity"/>
    <property type="evidence" value="ECO:0007669"/>
    <property type="project" value="TreeGrafter"/>
</dbReference>
<evidence type="ECO:0000256" key="3">
    <source>
        <dbReference type="ARBA" id="ARBA00023098"/>
    </source>
</evidence>
<keyword evidence="5" id="KW-0012">Acyltransferase</keyword>